<dbReference type="RefSeq" id="WP_006304058.1">
    <property type="nucleotide sequence ID" value="NZ_AEDQ01000017.1"/>
</dbReference>
<dbReference type="Proteomes" id="UP000004431">
    <property type="component" value="Unassembled WGS sequence"/>
</dbReference>
<dbReference type="Pfam" id="PF04539">
    <property type="entry name" value="Sigma70_r3"/>
    <property type="match status" value="1"/>
</dbReference>
<dbReference type="PANTHER" id="PTHR30385:SF4">
    <property type="entry name" value="RNA POLYMERASE SIGMA-E FACTOR"/>
    <property type="match status" value="1"/>
</dbReference>
<dbReference type="InterPro" id="IPR036388">
    <property type="entry name" value="WH-like_DNA-bd_sf"/>
</dbReference>
<name>A0ABN0B0Q1_9ACTN</name>
<evidence type="ECO:0000256" key="1">
    <source>
        <dbReference type="ARBA" id="ARBA00023015"/>
    </source>
</evidence>
<dbReference type="SUPFAM" id="SSF88946">
    <property type="entry name" value="Sigma2 domain of RNA polymerase sigma factors"/>
    <property type="match status" value="1"/>
</dbReference>
<dbReference type="InterPro" id="IPR013324">
    <property type="entry name" value="RNA_pol_sigma_r3/r4-like"/>
</dbReference>
<dbReference type="EMBL" id="AEDQ01000017">
    <property type="protein sequence ID" value="EFL44346.1"/>
    <property type="molecule type" value="Genomic_DNA"/>
</dbReference>
<dbReference type="SUPFAM" id="SSF88659">
    <property type="entry name" value="Sigma3 and sigma4 domains of RNA polymerase sigma factors"/>
    <property type="match status" value="2"/>
</dbReference>
<accession>A0ABN0B0Q1</accession>
<feature type="domain" description="RNA polymerase sigma-70 region 4" evidence="8">
    <location>
        <begin position="237"/>
        <end position="281"/>
    </location>
</feature>
<dbReference type="Pfam" id="PF04542">
    <property type="entry name" value="Sigma70_r2"/>
    <property type="match status" value="1"/>
</dbReference>
<dbReference type="InterPro" id="IPR014284">
    <property type="entry name" value="RNA_pol_sigma-70_dom"/>
</dbReference>
<dbReference type="Gene3D" id="1.20.120.1810">
    <property type="match status" value="1"/>
</dbReference>
<dbReference type="NCBIfam" id="TIGR02937">
    <property type="entry name" value="sigma70-ECF"/>
    <property type="match status" value="1"/>
</dbReference>
<dbReference type="InterPro" id="IPR000943">
    <property type="entry name" value="RNA_pol_sigma70"/>
</dbReference>
<feature type="domain" description="RNA polymerase sigma-70 region 3" evidence="6">
    <location>
        <begin position="142"/>
        <end position="212"/>
    </location>
</feature>
<evidence type="ECO:0000256" key="2">
    <source>
        <dbReference type="ARBA" id="ARBA00023082"/>
    </source>
</evidence>
<evidence type="ECO:0000313" key="9">
    <source>
        <dbReference type="EMBL" id="EFL44346.1"/>
    </source>
</evidence>
<dbReference type="NCBIfam" id="TIGR02980">
    <property type="entry name" value="SigBFG"/>
    <property type="match status" value="1"/>
</dbReference>
<reference evidence="9 10" key="1">
    <citation type="submission" date="2010-08" db="EMBL/GenBank/DDBJ databases">
        <authorList>
            <person name="Durkin A.S."/>
            <person name="Madupu R."/>
            <person name="Torralba M."/>
            <person name="Gillis M."/>
            <person name="Methe B."/>
            <person name="Sutton G."/>
            <person name="Nelson K.E."/>
        </authorList>
    </citation>
    <scope>NUCLEOTIDE SEQUENCE [LARGE SCALE GENOMIC DNA]</scope>
    <source>
        <strain evidence="9 10">PB189-T1-4</strain>
    </source>
</reference>
<dbReference type="InterPro" id="IPR007624">
    <property type="entry name" value="RNA_pol_sigma70_r3"/>
</dbReference>
<protein>
    <submittedName>
        <fullName evidence="9">RNA polymerase sigma-70 factor, sigma-B/F/G subfamily</fullName>
    </submittedName>
</protein>
<evidence type="ECO:0000256" key="3">
    <source>
        <dbReference type="ARBA" id="ARBA00023125"/>
    </source>
</evidence>
<feature type="domain" description="RNA polymerase sigma-70 region 2" evidence="7">
    <location>
        <begin position="63"/>
        <end position="132"/>
    </location>
</feature>
<keyword evidence="3" id="KW-0238">DNA-binding</keyword>
<dbReference type="Gene3D" id="1.10.10.10">
    <property type="entry name" value="Winged helix-like DNA-binding domain superfamily/Winged helix DNA-binding domain"/>
    <property type="match status" value="2"/>
</dbReference>
<dbReference type="CDD" id="cd06171">
    <property type="entry name" value="Sigma70_r4"/>
    <property type="match status" value="1"/>
</dbReference>
<comment type="caution">
    <text evidence="9">The sequence shown here is derived from an EMBL/GenBank/DDBJ whole genome shotgun (WGS) entry which is preliminary data.</text>
</comment>
<dbReference type="InterPro" id="IPR013325">
    <property type="entry name" value="RNA_pol_sigma_r2"/>
</dbReference>
<keyword evidence="4" id="KW-0804">Transcription</keyword>
<keyword evidence="10" id="KW-1185">Reference proteome</keyword>
<evidence type="ECO:0000256" key="5">
    <source>
        <dbReference type="SAM" id="MobiDB-lite"/>
    </source>
</evidence>
<keyword evidence="1" id="KW-0805">Transcription regulation</keyword>
<dbReference type="PANTHER" id="PTHR30385">
    <property type="entry name" value="SIGMA FACTOR F FLAGELLAR"/>
    <property type="match status" value="1"/>
</dbReference>
<evidence type="ECO:0000259" key="8">
    <source>
        <dbReference type="Pfam" id="PF04545"/>
    </source>
</evidence>
<dbReference type="InterPro" id="IPR014322">
    <property type="entry name" value="RNA_pol_sigma-B/F/G"/>
</dbReference>
<organism evidence="9 10">
    <name type="scientific">Fannyhessea vaginae PB189-T1-4</name>
    <dbReference type="NCBI Taxonomy" id="866774"/>
    <lineage>
        <taxon>Bacteria</taxon>
        <taxon>Bacillati</taxon>
        <taxon>Actinomycetota</taxon>
        <taxon>Coriobacteriia</taxon>
        <taxon>Coriobacteriales</taxon>
        <taxon>Atopobiaceae</taxon>
        <taxon>Fannyhessea</taxon>
    </lineage>
</organism>
<feature type="compositionally biased region" description="Basic and acidic residues" evidence="5">
    <location>
        <begin position="7"/>
        <end position="18"/>
    </location>
</feature>
<evidence type="ECO:0000259" key="7">
    <source>
        <dbReference type="Pfam" id="PF04542"/>
    </source>
</evidence>
<dbReference type="InterPro" id="IPR007627">
    <property type="entry name" value="RNA_pol_sigma70_r2"/>
</dbReference>
<dbReference type="Pfam" id="PF04545">
    <property type="entry name" value="Sigma70_r4"/>
    <property type="match status" value="1"/>
</dbReference>
<sequence length="287" mass="32698">MTTNNETPKEETPKEEASKVSSQTSARRRSARSSQTAAWDKQRTRELFIKFKRHGDEEARNQLVLNHLNLARFLASKFKNRGESLDDLIQVATIGLIKAIDRFDIDRGLEFTTFATPTILGEIKRHFRDRSWSVRVPRRLQELSSKVSQATDMLTEKLQHSPSVEEIARELDVSVDEVLEAMESSRAYSSVSLDVPTVDNDDGSAATSVLDTYASVDDDLESCDDKLVLQEIIKNCTEREQQIIRMRFLDGMTQVEIADKLQVSQVQVSRLLRNTLRKLQEKLDPSL</sequence>
<dbReference type="InterPro" id="IPR007630">
    <property type="entry name" value="RNA_pol_sigma70_r4"/>
</dbReference>
<evidence type="ECO:0000259" key="6">
    <source>
        <dbReference type="Pfam" id="PF04539"/>
    </source>
</evidence>
<evidence type="ECO:0000256" key="4">
    <source>
        <dbReference type="ARBA" id="ARBA00023163"/>
    </source>
</evidence>
<dbReference type="PRINTS" id="PR00046">
    <property type="entry name" value="SIGMA70FCT"/>
</dbReference>
<proteinExistence type="predicted"/>
<evidence type="ECO:0000313" key="10">
    <source>
        <dbReference type="Proteomes" id="UP000004431"/>
    </source>
</evidence>
<keyword evidence="2" id="KW-0731">Sigma factor</keyword>
<feature type="region of interest" description="Disordered" evidence="5">
    <location>
        <begin position="1"/>
        <end position="39"/>
    </location>
</feature>
<gene>
    <name evidence="9" type="ORF">HMPREF9248_1007</name>
</gene>